<evidence type="ECO:0000256" key="8">
    <source>
        <dbReference type="ARBA" id="ARBA00022989"/>
    </source>
</evidence>
<dbReference type="AlphaFoldDB" id="A0A6A6W0D5"/>
<dbReference type="Pfam" id="PF03901">
    <property type="entry name" value="Glyco_transf_22"/>
    <property type="match status" value="1"/>
</dbReference>
<evidence type="ECO:0000256" key="1">
    <source>
        <dbReference type="ARBA" id="ARBA00004477"/>
    </source>
</evidence>
<name>A0A6A6W0D5_9PEZI</name>
<dbReference type="RefSeq" id="XP_033598454.1">
    <property type="nucleotide sequence ID" value="XM_033750015.1"/>
</dbReference>
<comment type="similarity">
    <text evidence="10">Belongs to the glycosyltransferase 22 family. PIGZ subfamily.</text>
</comment>
<dbReference type="EMBL" id="ML996576">
    <property type="protein sequence ID" value="KAF2756003.1"/>
    <property type="molecule type" value="Genomic_DNA"/>
</dbReference>
<evidence type="ECO:0000256" key="10">
    <source>
        <dbReference type="ARBA" id="ARBA00038466"/>
    </source>
</evidence>
<keyword evidence="14" id="KW-1185">Reference proteome</keyword>
<feature type="transmembrane region" description="Helical" evidence="11">
    <location>
        <begin position="107"/>
        <end position="128"/>
    </location>
</feature>
<feature type="transmembrane region" description="Helical" evidence="11">
    <location>
        <begin position="186"/>
        <end position="207"/>
    </location>
</feature>
<dbReference type="PANTHER" id="PTHR22760">
    <property type="entry name" value="GLYCOSYLTRANSFERASE"/>
    <property type="match status" value="1"/>
</dbReference>
<evidence type="ECO:0000256" key="5">
    <source>
        <dbReference type="ARBA" id="ARBA00022679"/>
    </source>
</evidence>
<evidence type="ECO:0000256" key="4">
    <source>
        <dbReference type="ARBA" id="ARBA00022676"/>
    </source>
</evidence>
<dbReference type="GO" id="GO:0000026">
    <property type="term" value="F:alpha-1,2-mannosyltransferase activity"/>
    <property type="evidence" value="ECO:0007669"/>
    <property type="project" value="TreeGrafter"/>
</dbReference>
<feature type="transmembrane region" description="Helical" evidence="11">
    <location>
        <begin position="78"/>
        <end position="95"/>
    </location>
</feature>
<evidence type="ECO:0000313" key="13">
    <source>
        <dbReference type="EMBL" id="KAF2756003.1"/>
    </source>
</evidence>
<keyword evidence="12" id="KW-0732">Signal</keyword>
<accession>A0A6A6W0D5</accession>
<keyword evidence="3" id="KW-0337">GPI-anchor biosynthesis</keyword>
<feature type="signal peptide" evidence="12">
    <location>
        <begin position="1"/>
        <end position="17"/>
    </location>
</feature>
<feature type="chain" id="PRO_5025676203" description="Mannosyltransferase" evidence="12">
    <location>
        <begin position="18"/>
        <end position="530"/>
    </location>
</feature>
<gene>
    <name evidence="13" type="ORF">EJ05DRAFT_85650</name>
</gene>
<evidence type="ECO:0000256" key="12">
    <source>
        <dbReference type="SAM" id="SignalP"/>
    </source>
</evidence>
<dbReference type="OrthoDB" id="10066429at2759"/>
<dbReference type="Proteomes" id="UP000799437">
    <property type="component" value="Unassembled WGS sequence"/>
</dbReference>
<evidence type="ECO:0000256" key="6">
    <source>
        <dbReference type="ARBA" id="ARBA00022692"/>
    </source>
</evidence>
<keyword evidence="5" id="KW-0808">Transferase</keyword>
<comment type="subcellular location">
    <subcellularLocation>
        <location evidence="1 11">Endoplasmic reticulum membrane</location>
        <topology evidence="1 11">Multi-pass membrane protein</topology>
    </subcellularLocation>
</comment>
<dbReference type="GeneID" id="54491069"/>
<keyword evidence="6 11" id="KW-0812">Transmembrane</keyword>
<feature type="transmembrane region" description="Helical" evidence="11">
    <location>
        <begin position="227"/>
        <end position="246"/>
    </location>
</feature>
<dbReference type="InterPro" id="IPR005599">
    <property type="entry name" value="GPI_mannosylTrfase"/>
</dbReference>
<protein>
    <recommendedName>
        <fullName evidence="11">Mannosyltransferase</fullName>
        <ecNumber evidence="11">2.4.1.-</ecNumber>
    </recommendedName>
</protein>
<dbReference type="EC" id="2.4.1.-" evidence="11"/>
<keyword evidence="4 11" id="KW-0328">Glycosyltransferase</keyword>
<sequence length="530" mass="60189">MWRRTYLLLILVRLWFALSPSYLHPDENFQGPEVIAGGLLSSAYSFLANEIPCAGRVFSYQVHLTWEFTSENPIRSSFPLWLTYGLPMYILHWIWEGAGKGEVPPFIVYWVLRIIMFTLSFVLEDWAIHELVQSPSQRRRAVLLVASSYVTWTLQTHTFSNSIETLVLAWSMVLIHRIVEDKERSSALACTLLGFLSVLGVFNRITFPAFLLVPGLQLCPHFKRKPFSLLFIILSVAFTTFLAIGFDTAFYQNETLNFIDLVRRPVITPLNNLIYNSSSENLAQHGLHPYYQHIVANLPQLLGPAFPLLFLSYRKSLRLASAVAGILLLSLFPHQEARFLLPTIPLILSSIRLPKYLPRLWLASWIIFNAFFGILMGVYHQGGVVPAQNYIAASEENISHVFWWKTYSPPVWLLDGKSENLSTIDLMGLQGDLMVARVQDALSCDHSRTLNSTSPASVYLVAPRSAYYLKPYIQGSDSATPNLLHLEEVWSHTSHLNLDDLDFGDDGIWPTLSRVVGDRGLVIWEARKSC</sequence>
<organism evidence="13 14">
    <name type="scientific">Pseudovirgaria hyperparasitica</name>
    <dbReference type="NCBI Taxonomy" id="470096"/>
    <lineage>
        <taxon>Eukaryota</taxon>
        <taxon>Fungi</taxon>
        <taxon>Dikarya</taxon>
        <taxon>Ascomycota</taxon>
        <taxon>Pezizomycotina</taxon>
        <taxon>Dothideomycetes</taxon>
        <taxon>Dothideomycetes incertae sedis</taxon>
        <taxon>Acrospermales</taxon>
        <taxon>Acrospermaceae</taxon>
        <taxon>Pseudovirgaria</taxon>
    </lineage>
</organism>
<feature type="transmembrane region" description="Helical" evidence="11">
    <location>
        <begin position="360"/>
        <end position="379"/>
    </location>
</feature>
<reference evidence="13" key="1">
    <citation type="journal article" date="2020" name="Stud. Mycol.">
        <title>101 Dothideomycetes genomes: a test case for predicting lifestyles and emergence of pathogens.</title>
        <authorList>
            <person name="Haridas S."/>
            <person name="Albert R."/>
            <person name="Binder M."/>
            <person name="Bloem J."/>
            <person name="Labutti K."/>
            <person name="Salamov A."/>
            <person name="Andreopoulos B."/>
            <person name="Baker S."/>
            <person name="Barry K."/>
            <person name="Bills G."/>
            <person name="Bluhm B."/>
            <person name="Cannon C."/>
            <person name="Castanera R."/>
            <person name="Culley D."/>
            <person name="Daum C."/>
            <person name="Ezra D."/>
            <person name="Gonzalez J."/>
            <person name="Henrissat B."/>
            <person name="Kuo A."/>
            <person name="Liang C."/>
            <person name="Lipzen A."/>
            <person name="Lutzoni F."/>
            <person name="Magnuson J."/>
            <person name="Mondo S."/>
            <person name="Nolan M."/>
            <person name="Ohm R."/>
            <person name="Pangilinan J."/>
            <person name="Park H.-J."/>
            <person name="Ramirez L."/>
            <person name="Alfaro M."/>
            <person name="Sun H."/>
            <person name="Tritt A."/>
            <person name="Yoshinaga Y."/>
            <person name="Zwiers L.-H."/>
            <person name="Turgeon B."/>
            <person name="Goodwin S."/>
            <person name="Spatafora J."/>
            <person name="Crous P."/>
            <person name="Grigoriev I."/>
        </authorList>
    </citation>
    <scope>NUCLEOTIDE SEQUENCE</scope>
    <source>
        <strain evidence="13">CBS 121739</strain>
    </source>
</reference>
<proteinExistence type="inferred from homology"/>
<evidence type="ECO:0000313" key="14">
    <source>
        <dbReference type="Proteomes" id="UP000799437"/>
    </source>
</evidence>
<evidence type="ECO:0000256" key="3">
    <source>
        <dbReference type="ARBA" id="ARBA00022502"/>
    </source>
</evidence>
<evidence type="ECO:0000256" key="9">
    <source>
        <dbReference type="ARBA" id="ARBA00023136"/>
    </source>
</evidence>
<evidence type="ECO:0000256" key="7">
    <source>
        <dbReference type="ARBA" id="ARBA00022824"/>
    </source>
</evidence>
<comment type="pathway">
    <text evidence="2">Glycolipid biosynthesis; glycosylphosphatidylinositol-anchor biosynthesis.</text>
</comment>
<keyword evidence="7 11" id="KW-0256">Endoplasmic reticulum</keyword>
<dbReference type="GO" id="GO:0006506">
    <property type="term" value="P:GPI anchor biosynthetic process"/>
    <property type="evidence" value="ECO:0007669"/>
    <property type="project" value="UniProtKB-KW"/>
</dbReference>
<dbReference type="PANTHER" id="PTHR22760:SF3">
    <property type="entry name" value="GPI MANNOSYLTRANSFERASE 4"/>
    <property type="match status" value="1"/>
</dbReference>
<evidence type="ECO:0000256" key="2">
    <source>
        <dbReference type="ARBA" id="ARBA00004687"/>
    </source>
</evidence>
<keyword evidence="8 11" id="KW-1133">Transmembrane helix</keyword>
<evidence type="ECO:0000256" key="11">
    <source>
        <dbReference type="RuleBase" id="RU363075"/>
    </source>
</evidence>
<dbReference type="GO" id="GO:0005789">
    <property type="term" value="C:endoplasmic reticulum membrane"/>
    <property type="evidence" value="ECO:0007669"/>
    <property type="project" value="UniProtKB-SubCell"/>
</dbReference>
<keyword evidence="9 11" id="KW-0472">Membrane</keyword>